<evidence type="ECO:0000256" key="1">
    <source>
        <dbReference type="SAM" id="MobiDB-lite"/>
    </source>
</evidence>
<comment type="caution">
    <text evidence="2">The sequence shown here is derived from an EMBL/GenBank/DDBJ whole genome shotgun (WGS) entry which is preliminary data.</text>
</comment>
<protein>
    <submittedName>
        <fullName evidence="2">Uncharacterized protein</fullName>
    </submittedName>
</protein>
<keyword evidence="3" id="KW-1185">Reference proteome</keyword>
<dbReference type="Proteomes" id="UP001630127">
    <property type="component" value="Unassembled WGS sequence"/>
</dbReference>
<reference evidence="2 3" key="1">
    <citation type="submission" date="2024-11" db="EMBL/GenBank/DDBJ databases">
        <title>A near-complete genome assembly of Cinchona calisaya.</title>
        <authorList>
            <person name="Lian D.C."/>
            <person name="Zhao X.W."/>
            <person name="Wei L."/>
        </authorList>
    </citation>
    <scope>NUCLEOTIDE SEQUENCE [LARGE SCALE GENOMIC DNA]</scope>
    <source>
        <tissue evidence="2">Nenye</tissue>
    </source>
</reference>
<proteinExistence type="predicted"/>
<gene>
    <name evidence="2" type="ORF">ACH5RR_015319</name>
</gene>
<dbReference type="EMBL" id="JBJUIK010000007">
    <property type="protein sequence ID" value="KAL3522485.1"/>
    <property type="molecule type" value="Genomic_DNA"/>
</dbReference>
<organism evidence="2 3">
    <name type="scientific">Cinchona calisaya</name>
    <dbReference type="NCBI Taxonomy" id="153742"/>
    <lineage>
        <taxon>Eukaryota</taxon>
        <taxon>Viridiplantae</taxon>
        <taxon>Streptophyta</taxon>
        <taxon>Embryophyta</taxon>
        <taxon>Tracheophyta</taxon>
        <taxon>Spermatophyta</taxon>
        <taxon>Magnoliopsida</taxon>
        <taxon>eudicotyledons</taxon>
        <taxon>Gunneridae</taxon>
        <taxon>Pentapetalae</taxon>
        <taxon>asterids</taxon>
        <taxon>lamiids</taxon>
        <taxon>Gentianales</taxon>
        <taxon>Rubiaceae</taxon>
        <taxon>Cinchonoideae</taxon>
        <taxon>Cinchoneae</taxon>
        <taxon>Cinchona</taxon>
    </lineage>
</organism>
<evidence type="ECO:0000313" key="2">
    <source>
        <dbReference type="EMBL" id="KAL3522485.1"/>
    </source>
</evidence>
<accession>A0ABD2ZSR9</accession>
<dbReference type="AlphaFoldDB" id="A0ABD2ZSR9"/>
<feature type="region of interest" description="Disordered" evidence="1">
    <location>
        <begin position="93"/>
        <end position="114"/>
    </location>
</feature>
<evidence type="ECO:0000313" key="3">
    <source>
        <dbReference type="Proteomes" id="UP001630127"/>
    </source>
</evidence>
<sequence length="114" mass="12587">MEATPTSLAASWRIGGSTDLATVLVVLVWGVRHQKSGLKQAFPTLRFPPVRSRVGLGELLFGAFFYCRAFRMFVLHFSLPEIRSEPNFPKIITEGTGLPKTGGMLSKPIHNDQS</sequence>
<name>A0ABD2ZSR9_9GENT</name>